<keyword evidence="2" id="KW-0548">Nucleotidyltransferase</keyword>
<dbReference type="Pfam" id="PF00899">
    <property type="entry name" value="ThiF"/>
    <property type="match status" value="1"/>
</dbReference>
<evidence type="ECO:0000259" key="1">
    <source>
        <dbReference type="Pfam" id="PF00899"/>
    </source>
</evidence>
<dbReference type="Gene3D" id="3.40.50.720">
    <property type="entry name" value="NAD(P)-binding Rossmann-like Domain"/>
    <property type="match status" value="1"/>
</dbReference>
<comment type="caution">
    <text evidence="2">The sequence shown here is derived from an EMBL/GenBank/DDBJ whole genome shotgun (WGS) entry which is preliminary data.</text>
</comment>
<evidence type="ECO:0000313" key="2">
    <source>
        <dbReference type="EMBL" id="MDQ0205593.1"/>
    </source>
</evidence>
<dbReference type="SUPFAM" id="SSF69572">
    <property type="entry name" value="Activating enzymes of the ubiquitin-like proteins"/>
    <property type="match status" value="1"/>
</dbReference>
<feature type="domain" description="THIF-type NAD/FAD binding fold" evidence="1">
    <location>
        <begin position="8"/>
        <end position="243"/>
    </location>
</feature>
<dbReference type="GO" id="GO:0016779">
    <property type="term" value="F:nucleotidyltransferase activity"/>
    <property type="evidence" value="ECO:0007669"/>
    <property type="project" value="UniProtKB-KW"/>
</dbReference>
<dbReference type="CDD" id="cd00757">
    <property type="entry name" value="ThiF_MoeB_HesA_family"/>
    <property type="match status" value="1"/>
</dbReference>
<sequence length="339" mass="37138">MDTINERYSRQILFSGIGQDGQSKLAGASVLIVGMGALGTAIANHLVRAGIGHVSMVDRDYVEMSNLQRQMLYDEDDVRDHLPKAEAAKAKLSKINSTIKITSTVADVNPQNIMELLQGIDIVLDGTDNFQTRFLLNDACFKLGIPFAYGGVVGASGLTGLFIPGETACLSCLIGSGSSSGETCDTVGVISPIVDMVASMQSIETLKWLTGSHEKLNHVLMSTDVWNNRQHQISILKAKSNCPTCQLNEFPHLYKASDEATTMCGRETVQINRGVPIDLDEWSERLKPVVSELKKTPFLIRIHLFEGERMVMFPDGRVLVQGTEEISRAKSLFSRYIGN</sequence>
<reference evidence="2 3" key="1">
    <citation type="submission" date="2023-07" db="EMBL/GenBank/DDBJ databases">
        <title>Genomic Encyclopedia of Type Strains, Phase IV (KMG-IV): sequencing the most valuable type-strain genomes for metagenomic binning, comparative biology and taxonomic classification.</title>
        <authorList>
            <person name="Goeker M."/>
        </authorList>
    </citation>
    <scope>NUCLEOTIDE SEQUENCE [LARGE SCALE GENOMIC DNA]</scope>
    <source>
        <strain evidence="2 3">DSM 19154</strain>
    </source>
</reference>
<dbReference type="InterPro" id="IPR045886">
    <property type="entry name" value="ThiF/MoeB/HesA"/>
</dbReference>
<keyword evidence="2" id="KW-0808">Transferase</keyword>
<keyword evidence="3" id="KW-1185">Reference proteome</keyword>
<dbReference type="PANTHER" id="PTHR10953">
    <property type="entry name" value="UBIQUITIN-ACTIVATING ENZYME E1"/>
    <property type="match status" value="1"/>
</dbReference>
<dbReference type="InterPro" id="IPR000594">
    <property type="entry name" value="ThiF_NAD_FAD-bd"/>
</dbReference>
<dbReference type="PANTHER" id="PTHR10953:SF102">
    <property type="entry name" value="ADENYLYLTRANSFERASE AND SULFURTRANSFERASE MOCS3"/>
    <property type="match status" value="1"/>
</dbReference>
<dbReference type="EMBL" id="JAUSUA010000001">
    <property type="protein sequence ID" value="MDQ0205593.1"/>
    <property type="molecule type" value="Genomic_DNA"/>
</dbReference>
<accession>A0ABT9YCM1</accession>
<dbReference type="Proteomes" id="UP001225034">
    <property type="component" value="Unassembled WGS sequence"/>
</dbReference>
<protein>
    <submittedName>
        <fullName evidence="2">Adenylyltransferase/sulfurtransferase</fullName>
    </submittedName>
</protein>
<dbReference type="InterPro" id="IPR035985">
    <property type="entry name" value="Ubiquitin-activating_enz"/>
</dbReference>
<name>A0ABT9YCM1_9BACI</name>
<organism evidence="2 3">
    <name type="scientific">Alkalicoccobacillus murimartini</name>
    <dbReference type="NCBI Taxonomy" id="171685"/>
    <lineage>
        <taxon>Bacteria</taxon>
        <taxon>Bacillati</taxon>
        <taxon>Bacillota</taxon>
        <taxon>Bacilli</taxon>
        <taxon>Bacillales</taxon>
        <taxon>Bacillaceae</taxon>
        <taxon>Alkalicoccobacillus</taxon>
    </lineage>
</organism>
<gene>
    <name evidence="2" type="ORF">J2S05_000367</name>
</gene>
<evidence type="ECO:0000313" key="3">
    <source>
        <dbReference type="Proteomes" id="UP001225034"/>
    </source>
</evidence>
<dbReference type="RefSeq" id="WP_306979371.1">
    <property type="nucleotide sequence ID" value="NZ_JAUSUA010000001.1"/>
</dbReference>
<proteinExistence type="predicted"/>